<dbReference type="Proteomes" id="UP000054279">
    <property type="component" value="Unassembled WGS sequence"/>
</dbReference>
<gene>
    <name evidence="1" type="ORF">M422DRAFT_271969</name>
</gene>
<dbReference type="HOGENOM" id="CLU_1504376_0_0_1"/>
<dbReference type="AlphaFoldDB" id="A0A0C9UCL6"/>
<organism evidence="1 2">
    <name type="scientific">Sphaerobolus stellatus (strain SS14)</name>
    <dbReference type="NCBI Taxonomy" id="990650"/>
    <lineage>
        <taxon>Eukaryota</taxon>
        <taxon>Fungi</taxon>
        <taxon>Dikarya</taxon>
        <taxon>Basidiomycota</taxon>
        <taxon>Agaricomycotina</taxon>
        <taxon>Agaricomycetes</taxon>
        <taxon>Phallomycetidae</taxon>
        <taxon>Geastrales</taxon>
        <taxon>Sphaerobolaceae</taxon>
        <taxon>Sphaerobolus</taxon>
    </lineage>
</organism>
<dbReference type="EMBL" id="KN837353">
    <property type="protein sequence ID" value="KIJ26877.1"/>
    <property type="molecule type" value="Genomic_DNA"/>
</dbReference>
<reference evidence="1 2" key="1">
    <citation type="submission" date="2014-06" db="EMBL/GenBank/DDBJ databases">
        <title>Evolutionary Origins and Diversification of the Mycorrhizal Mutualists.</title>
        <authorList>
            <consortium name="DOE Joint Genome Institute"/>
            <consortium name="Mycorrhizal Genomics Consortium"/>
            <person name="Kohler A."/>
            <person name="Kuo A."/>
            <person name="Nagy L.G."/>
            <person name="Floudas D."/>
            <person name="Copeland A."/>
            <person name="Barry K.W."/>
            <person name="Cichocki N."/>
            <person name="Veneault-Fourrey C."/>
            <person name="LaButti K."/>
            <person name="Lindquist E.A."/>
            <person name="Lipzen A."/>
            <person name="Lundell T."/>
            <person name="Morin E."/>
            <person name="Murat C."/>
            <person name="Riley R."/>
            <person name="Ohm R."/>
            <person name="Sun H."/>
            <person name="Tunlid A."/>
            <person name="Henrissat B."/>
            <person name="Grigoriev I.V."/>
            <person name="Hibbett D.S."/>
            <person name="Martin F."/>
        </authorList>
    </citation>
    <scope>NUCLEOTIDE SEQUENCE [LARGE SCALE GENOMIC DNA]</scope>
    <source>
        <strain evidence="1 2">SS14</strain>
    </source>
</reference>
<evidence type="ECO:0000313" key="1">
    <source>
        <dbReference type="EMBL" id="KIJ26877.1"/>
    </source>
</evidence>
<accession>A0A0C9UCL6</accession>
<protein>
    <submittedName>
        <fullName evidence="1">Uncharacterized protein</fullName>
    </submittedName>
</protein>
<sequence length="179" mass="20281">MLPLPHSLAHLSRMVPPGVIPVAEGRKLYTGPSLDLRRRSVHRRRQRGPLDLRECLTLSSVDFPTWTLAAPWPHFAQRRGYGHYTTLRTSSDKLLFLVLQLCPSGMDDYARCWNILMARSLILALHLLPVPVSLSPTTLDVFHVEGVPKALRGSMSKSLIDAITKSDKLLLLQDRWERN</sequence>
<keyword evidence="2" id="KW-1185">Reference proteome</keyword>
<evidence type="ECO:0000313" key="2">
    <source>
        <dbReference type="Proteomes" id="UP000054279"/>
    </source>
</evidence>
<proteinExistence type="predicted"/>
<name>A0A0C9UCL6_SPHS4</name>